<evidence type="ECO:0000256" key="2">
    <source>
        <dbReference type="ARBA" id="ARBA00023235"/>
    </source>
</evidence>
<protein>
    <submittedName>
        <fullName evidence="5">rRNA pseudouridine synthase</fullName>
    </submittedName>
</protein>
<dbReference type="Gene3D" id="3.10.290.10">
    <property type="entry name" value="RNA-binding S4 domain"/>
    <property type="match status" value="1"/>
</dbReference>
<dbReference type="CDD" id="cd02870">
    <property type="entry name" value="PseudoU_synth_RsuA_like"/>
    <property type="match status" value="1"/>
</dbReference>
<dbReference type="Pfam" id="PF00849">
    <property type="entry name" value="PseudoU_synth_2"/>
    <property type="match status" value="1"/>
</dbReference>
<dbReference type="AlphaFoldDB" id="A0A249SNT8"/>
<feature type="domain" description="RNA-binding S4" evidence="4">
    <location>
        <begin position="2"/>
        <end position="61"/>
    </location>
</feature>
<name>A0A249SNT8_9MOLU</name>
<dbReference type="NCBIfam" id="TIGR00093">
    <property type="entry name" value="pseudouridine synthase"/>
    <property type="match status" value="1"/>
</dbReference>
<dbReference type="InterPro" id="IPR006145">
    <property type="entry name" value="PsdUridine_synth_RsuA/RluA"/>
</dbReference>
<accession>A0A249SNT8</accession>
<dbReference type="InterPro" id="IPR050343">
    <property type="entry name" value="RsuA_PseudoU_synthase"/>
</dbReference>
<dbReference type="InterPro" id="IPR020103">
    <property type="entry name" value="PsdUridine_synth_cat_dom_sf"/>
</dbReference>
<dbReference type="GO" id="GO:0000455">
    <property type="term" value="P:enzyme-directed rRNA pseudouridine synthesis"/>
    <property type="evidence" value="ECO:0007669"/>
    <property type="project" value="UniProtKB-ARBA"/>
</dbReference>
<sequence length="251" mass="29237">MERLQKIISARGVTSRRNAEKLILEGRVKVNGVVITELGYKTTTDADIEVNGKSTTKNNEKFYYLFNKPRLVLTTMRDPKQRKTVADYFKDTPTRVYPVGRLDYDVSGLIIMTNDGEFANFVMHPRYEFFKTYQGLCKGKVSKQQVNQLLKGVKIEGDYFTKAIEAELLNYDQEKDQSIVQMTIAEGRKHHVKQMFLAIEANLMKLKRTKIEFLEIGDLEIGQYRELKPHEVKKFYGIYQSTKRKEDLKNK</sequence>
<dbReference type="RefSeq" id="WP_027875435.1">
    <property type="nucleotide sequence ID" value="NZ_CP023173.1"/>
</dbReference>
<dbReference type="InterPro" id="IPR002942">
    <property type="entry name" value="S4_RNA-bd"/>
</dbReference>
<dbReference type="SUPFAM" id="SSF55120">
    <property type="entry name" value="Pseudouridine synthase"/>
    <property type="match status" value="1"/>
</dbReference>
<evidence type="ECO:0000313" key="5">
    <source>
        <dbReference type="EMBL" id="ASZ09318.1"/>
    </source>
</evidence>
<evidence type="ECO:0000313" key="6">
    <source>
        <dbReference type="Proteomes" id="UP000232229"/>
    </source>
</evidence>
<dbReference type="CDD" id="cd00165">
    <property type="entry name" value="S4"/>
    <property type="match status" value="1"/>
</dbReference>
<evidence type="ECO:0000256" key="3">
    <source>
        <dbReference type="PROSITE-ProRule" id="PRU00182"/>
    </source>
</evidence>
<dbReference type="InterPro" id="IPR020094">
    <property type="entry name" value="TruA/RsuA/RluB/E/F_N"/>
</dbReference>
<dbReference type="SMART" id="SM00363">
    <property type="entry name" value="S4"/>
    <property type="match status" value="1"/>
</dbReference>
<dbReference type="Gene3D" id="3.30.70.1560">
    <property type="entry name" value="Alpha-L RNA-binding motif"/>
    <property type="match status" value="1"/>
</dbReference>
<dbReference type="KEGG" id="mchc:CK556_03110"/>
<keyword evidence="6" id="KW-1185">Reference proteome</keyword>
<dbReference type="PANTHER" id="PTHR47683:SF2">
    <property type="entry name" value="RNA-BINDING S4 DOMAIN-CONTAINING PROTEIN"/>
    <property type="match status" value="1"/>
</dbReference>
<organism evidence="5 6">
    <name type="scientific">Mesoplasma chauliocola</name>
    <dbReference type="NCBI Taxonomy" id="216427"/>
    <lineage>
        <taxon>Bacteria</taxon>
        <taxon>Bacillati</taxon>
        <taxon>Mycoplasmatota</taxon>
        <taxon>Mollicutes</taxon>
        <taxon>Entomoplasmatales</taxon>
        <taxon>Entomoplasmataceae</taxon>
        <taxon>Mesoplasma</taxon>
    </lineage>
</organism>
<reference evidence="5 6" key="1">
    <citation type="submission" date="2017-08" db="EMBL/GenBank/DDBJ databases">
        <title>Complete Genome Sequence of Mesoplasma chauliocola.</title>
        <authorList>
            <person name="Knight T.F.Jr."/>
            <person name="Citino T."/>
        </authorList>
    </citation>
    <scope>NUCLEOTIDE SEQUENCE [LARGE SCALE GENOMIC DNA]</scope>
    <source>
        <strain evidence="5 6">CHPA-2</strain>
    </source>
</reference>
<dbReference type="Pfam" id="PF01479">
    <property type="entry name" value="S4"/>
    <property type="match status" value="1"/>
</dbReference>
<dbReference type="InterPro" id="IPR042092">
    <property type="entry name" value="PsdUridine_s_RsuA/RluB/E/F_cat"/>
</dbReference>
<dbReference type="InterPro" id="IPR000748">
    <property type="entry name" value="PsdUridine_synth_RsuA/RluB/E/F"/>
</dbReference>
<proteinExistence type="inferred from homology"/>
<evidence type="ECO:0000259" key="4">
    <source>
        <dbReference type="SMART" id="SM00363"/>
    </source>
</evidence>
<dbReference type="EMBL" id="CP023173">
    <property type="protein sequence ID" value="ASZ09318.1"/>
    <property type="molecule type" value="Genomic_DNA"/>
</dbReference>
<dbReference type="Gene3D" id="3.30.70.580">
    <property type="entry name" value="Pseudouridine synthase I, catalytic domain, N-terminal subdomain"/>
    <property type="match status" value="1"/>
</dbReference>
<evidence type="ECO:0000256" key="1">
    <source>
        <dbReference type="ARBA" id="ARBA00008348"/>
    </source>
</evidence>
<comment type="similarity">
    <text evidence="1">Belongs to the pseudouridine synthase RsuA family.</text>
</comment>
<dbReference type="SUPFAM" id="SSF55174">
    <property type="entry name" value="Alpha-L RNA-binding motif"/>
    <property type="match status" value="1"/>
</dbReference>
<dbReference type="GO" id="GO:0120159">
    <property type="term" value="F:rRNA pseudouridine synthase activity"/>
    <property type="evidence" value="ECO:0007669"/>
    <property type="project" value="UniProtKB-ARBA"/>
</dbReference>
<keyword evidence="2" id="KW-0413">Isomerase</keyword>
<gene>
    <name evidence="5" type="ORF">CK556_03110</name>
</gene>
<dbReference type="InterPro" id="IPR036986">
    <property type="entry name" value="S4_RNA-bd_sf"/>
</dbReference>
<dbReference type="Proteomes" id="UP000232229">
    <property type="component" value="Chromosome"/>
</dbReference>
<dbReference type="GO" id="GO:0003723">
    <property type="term" value="F:RNA binding"/>
    <property type="evidence" value="ECO:0007669"/>
    <property type="project" value="UniProtKB-KW"/>
</dbReference>
<dbReference type="PROSITE" id="PS50889">
    <property type="entry name" value="S4"/>
    <property type="match status" value="1"/>
</dbReference>
<dbReference type="FunFam" id="3.10.290.10:FF:000003">
    <property type="entry name" value="Pseudouridine synthase"/>
    <property type="match status" value="1"/>
</dbReference>
<dbReference type="STRING" id="1336232.GCA_000518825_00918"/>
<dbReference type="PANTHER" id="PTHR47683">
    <property type="entry name" value="PSEUDOURIDINE SYNTHASE FAMILY PROTEIN-RELATED"/>
    <property type="match status" value="1"/>
</dbReference>
<keyword evidence="3" id="KW-0694">RNA-binding</keyword>